<dbReference type="Gene3D" id="1.10.238.10">
    <property type="entry name" value="EF-hand"/>
    <property type="match status" value="3"/>
</dbReference>
<gene>
    <name evidence="4" type="ORF">HG15A2_18240</name>
</gene>
<dbReference type="PROSITE" id="PS00018">
    <property type="entry name" value="EF_HAND_1"/>
    <property type="match status" value="4"/>
</dbReference>
<name>A0A517MUI6_9BACT</name>
<feature type="compositionally biased region" description="Gly residues" evidence="1">
    <location>
        <begin position="270"/>
        <end position="279"/>
    </location>
</feature>
<feature type="compositionally biased region" description="Basic and acidic residues" evidence="1">
    <location>
        <begin position="52"/>
        <end position="70"/>
    </location>
</feature>
<sequence length="290" mass="30437" precursor="true">MRIITLSATAFLAITLLAIQGAVAQPPSRDDEFGESNRRGPGDRPGGTYEEGAGRERRGEGGPRGGEFRGRGRPQNLIFEALDLNSDGEISAVELRKAAAALKKLDKDKDGTITLAEVTPEGGPGRRGGRGGDPQQFVTRMMENDKNGDGKLTPNEVPEQLLPMLQGGDKNGDKAIDAEELAAIAEAQGGRGGGRGGQRGGQGGGDRGQAAEQMIQRSDSNNDGRLTPDEVPERMRQMLQGSDTNGDGSLDAAELGAAMEKMGQRRRGAEGGGRGAGGPEGREGRQRRPE</sequence>
<feature type="compositionally biased region" description="Gly residues" evidence="1">
    <location>
        <begin position="189"/>
        <end position="207"/>
    </location>
</feature>
<feature type="compositionally biased region" description="Basic and acidic residues" evidence="1">
    <location>
        <begin position="280"/>
        <end position="290"/>
    </location>
</feature>
<dbReference type="OrthoDB" id="290123at2"/>
<feature type="compositionally biased region" description="Basic and acidic residues" evidence="1">
    <location>
        <begin position="28"/>
        <end position="42"/>
    </location>
</feature>
<feature type="region of interest" description="Disordered" evidence="1">
    <location>
        <begin position="181"/>
        <end position="290"/>
    </location>
</feature>
<feature type="domain" description="EF-hand" evidence="3">
    <location>
        <begin position="230"/>
        <end position="265"/>
    </location>
</feature>
<dbReference type="GO" id="GO:0005509">
    <property type="term" value="F:calcium ion binding"/>
    <property type="evidence" value="ECO:0007669"/>
    <property type="project" value="InterPro"/>
</dbReference>
<dbReference type="KEGG" id="amob:HG15A2_18240"/>
<dbReference type="InterPro" id="IPR018247">
    <property type="entry name" value="EF_Hand_1_Ca_BS"/>
</dbReference>
<dbReference type="InterPro" id="IPR002048">
    <property type="entry name" value="EF_hand_dom"/>
</dbReference>
<feature type="chain" id="PRO_5022119942" evidence="2">
    <location>
        <begin position="25"/>
        <end position="290"/>
    </location>
</feature>
<dbReference type="Proteomes" id="UP000319852">
    <property type="component" value="Chromosome"/>
</dbReference>
<evidence type="ECO:0000313" key="5">
    <source>
        <dbReference type="Proteomes" id="UP000319852"/>
    </source>
</evidence>
<organism evidence="4 5">
    <name type="scientific">Adhaeretor mobilis</name>
    <dbReference type="NCBI Taxonomy" id="1930276"/>
    <lineage>
        <taxon>Bacteria</taxon>
        <taxon>Pseudomonadati</taxon>
        <taxon>Planctomycetota</taxon>
        <taxon>Planctomycetia</taxon>
        <taxon>Pirellulales</taxon>
        <taxon>Lacipirellulaceae</taxon>
        <taxon>Adhaeretor</taxon>
    </lineage>
</organism>
<dbReference type="EMBL" id="CP036263">
    <property type="protein sequence ID" value="QDS98543.1"/>
    <property type="molecule type" value="Genomic_DNA"/>
</dbReference>
<protein>
    <submittedName>
        <fullName evidence="4">EF hand</fullName>
    </submittedName>
</protein>
<evidence type="ECO:0000259" key="3">
    <source>
        <dbReference type="PROSITE" id="PS50222"/>
    </source>
</evidence>
<reference evidence="4 5" key="1">
    <citation type="submission" date="2019-02" db="EMBL/GenBank/DDBJ databases">
        <title>Deep-cultivation of Planctomycetes and their phenomic and genomic characterization uncovers novel biology.</title>
        <authorList>
            <person name="Wiegand S."/>
            <person name="Jogler M."/>
            <person name="Boedeker C."/>
            <person name="Pinto D."/>
            <person name="Vollmers J."/>
            <person name="Rivas-Marin E."/>
            <person name="Kohn T."/>
            <person name="Peeters S.H."/>
            <person name="Heuer A."/>
            <person name="Rast P."/>
            <person name="Oberbeckmann S."/>
            <person name="Bunk B."/>
            <person name="Jeske O."/>
            <person name="Meyerdierks A."/>
            <person name="Storesund J.E."/>
            <person name="Kallscheuer N."/>
            <person name="Luecker S."/>
            <person name="Lage O.M."/>
            <person name="Pohl T."/>
            <person name="Merkel B.J."/>
            <person name="Hornburger P."/>
            <person name="Mueller R.-W."/>
            <person name="Bruemmer F."/>
            <person name="Labrenz M."/>
            <person name="Spormann A.M."/>
            <person name="Op den Camp H."/>
            <person name="Overmann J."/>
            <person name="Amann R."/>
            <person name="Jetten M.S.M."/>
            <person name="Mascher T."/>
            <person name="Medema M.H."/>
            <person name="Devos D.P."/>
            <person name="Kaster A.-K."/>
            <person name="Ovreas L."/>
            <person name="Rohde M."/>
            <person name="Galperin M.Y."/>
            <person name="Jogler C."/>
        </authorList>
    </citation>
    <scope>NUCLEOTIDE SEQUENCE [LARGE SCALE GENOMIC DNA]</scope>
    <source>
        <strain evidence="4 5">HG15A2</strain>
    </source>
</reference>
<dbReference type="PANTHER" id="PTHR10827:SF52">
    <property type="entry name" value="IP16409P"/>
    <property type="match status" value="1"/>
</dbReference>
<dbReference type="RefSeq" id="WP_145059723.1">
    <property type="nucleotide sequence ID" value="NZ_CP036263.1"/>
</dbReference>
<evidence type="ECO:0000256" key="2">
    <source>
        <dbReference type="SAM" id="SignalP"/>
    </source>
</evidence>
<dbReference type="SUPFAM" id="SSF47473">
    <property type="entry name" value="EF-hand"/>
    <property type="match status" value="1"/>
</dbReference>
<keyword evidence="2" id="KW-0732">Signal</keyword>
<dbReference type="AlphaFoldDB" id="A0A517MUI6"/>
<feature type="region of interest" description="Disordered" evidence="1">
    <location>
        <begin position="115"/>
        <end position="138"/>
    </location>
</feature>
<evidence type="ECO:0000313" key="4">
    <source>
        <dbReference type="EMBL" id="QDS98543.1"/>
    </source>
</evidence>
<dbReference type="PROSITE" id="PS50222">
    <property type="entry name" value="EF_HAND_2"/>
    <property type="match status" value="2"/>
</dbReference>
<keyword evidence="5" id="KW-1185">Reference proteome</keyword>
<proteinExistence type="predicted"/>
<accession>A0A517MUI6</accession>
<feature type="compositionally biased region" description="Basic and acidic residues" evidence="1">
    <location>
        <begin position="220"/>
        <end position="236"/>
    </location>
</feature>
<feature type="domain" description="EF-hand" evidence="3">
    <location>
        <begin position="78"/>
        <end position="105"/>
    </location>
</feature>
<dbReference type="Pfam" id="PF13202">
    <property type="entry name" value="EF-hand_5"/>
    <property type="match status" value="3"/>
</dbReference>
<evidence type="ECO:0000256" key="1">
    <source>
        <dbReference type="SAM" id="MobiDB-lite"/>
    </source>
</evidence>
<dbReference type="SMART" id="SM00054">
    <property type="entry name" value="EFh"/>
    <property type="match status" value="3"/>
</dbReference>
<dbReference type="PANTHER" id="PTHR10827">
    <property type="entry name" value="RETICULOCALBIN"/>
    <property type="match status" value="1"/>
</dbReference>
<feature type="signal peptide" evidence="2">
    <location>
        <begin position="1"/>
        <end position="24"/>
    </location>
</feature>
<dbReference type="InterPro" id="IPR011992">
    <property type="entry name" value="EF-hand-dom_pair"/>
</dbReference>
<feature type="region of interest" description="Disordered" evidence="1">
    <location>
        <begin position="24"/>
        <end position="74"/>
    </location>
</feature>